<organism evidence="1 2">
    <name type="scientific">Pseudomonas hunanensis</name>
    <dbReference type="NCBI Taxonomy" id="1247546"/>
    <lineage>
        <taxon>Bacteria</taxon>
        <taxon>Pseudomonadati</taxon>
        <taxon>Pseudomonadota</taxon>
        <taxon>Gammaproteobacteria</taxon>
        <taxon>Pseudomonadales</taxon>
        <taxon>Pseudomonadaceae</taxon>
        <taxon>Pseudomonas</taxon>
    </lineage>
</organism>
<evidence type="ECO:0000313" key="2">
    <source>
        <dbReference type="Proteomes" id="UP001259587"/>
    </source>
</evidence>
<gene>
    <name evidence="1" type="ORF">J2W83_001043</name>
</gene>
<dbReference type="EMBL" id="JAVDTH010000004">
    <property type="protein sequence ID" value="MDR6711449.1"/>
    <property type="molecule type" value="Genomic_DNA"/>
</dbReference>
<accession>A0ACC6JZ31</accession>
<keyword evidence="2" id="KW-1185">Reference proteome</keyword>
<evidence type="ECO:0000313" key="1">
    <source>
        <dbReference type="EMBL" id="MDR6711449.1"/>
    </source>
</evidence>
<name>A0ACC6JZ31_9PSED</name>
<protein>
    <submittedName>
        <fullName evidence="1">Gas vesicle protein</fullName>
    </submittedName>
</protein>
<comment type="caution">
    <text evidence="1">The sequence shown here is derived from an EMBL/GenBank/DDBJ whole genome shotgun (WGS) entry which is preliminary data.</text>
</comment>
<proteinExistence type="predicted"/>
<reference evidence="1" key="1">
    <citation type="submission" date="2023-07" db="EMBL/GenBank/DDBJ databases">
        <title>Sorghum-associated microbial communities from plants grown in Nebraska, USA.</title>
        <authorList>
            <person name="Schachtman D."/>
        </authorList>
    </citation>
    <scope>NUCLEOTIDE SEQUENCE</scope>
    <source>
        <strain evidence="1">BE56</strain>
    </source>
</reference>
<dbReference type="Proteomes" id="UP001259587">
    <property type="component" value="Unassembled WGS sequence"/>
</dbReference>
<sequence length="280" mass="30004">MIFDDIFYPGNPKRREEVSLLHGTIKSQFIQFRSAWNSMASELSSALEQANHPHFRFSLRQLKFDIASDTIESAVSEINSVLDDARGKLAKVVEDTGIDKSLPADWGDKGFEFGPNTSVLTAIKVGLTGVSAVAASFLTWYIYQGVQLMVALVNMGGAMISQLASVAGGAIGGIIIGAAAFIITDLIVSAITGAVERSKLRDAINVLTEIKGKVGDSLAAATPKVAGVTQSIKDGLYKLDDTHILYRIRDEFIIIDTPKSQPLKLVGSGQPEGKVIFAFA</sequence>